<evidence type="ECO:0000256" key="1">
    <source>
        <dbReference type="ARBA" id="ARBA00012513"/>
    </source>
</evidence>
<dbReference type="GO" id="GO:0004674">
    <property type="term" value="F:protein serine/threonine kinase activity"/>
    <property type="evidence" value="ECO:0007669"/>
    <property type="project" value="UniProtKB-KW"/>
</dbReference>
<evidence type="ECO:0000256" key="5">
    <source>
        <dbReference type="ARBA" id="ARBA00022777"/>
    </source>
</evidence>
<evidence type="ECO:0000256" key="9">
    <source>
        <dbReference type="PROSITE-ProRule" id="PRU10141"/>
    </source>
</evidence>
<dbReference type="GO" id="GO:0005634">
    <property type="term" value="C:nucleus"/>
    <property type="evidence" value="ECO:0007669"/>
    <property type="project" value="TreeGrafter"/>
</dbReference>
<dbReference type="PROSITE" id="PS00107">
    <property type="entry name" value="PROTEIN_KINASE_ATP"/>
    <property type="match status" value="1"/>
</dbReference>
<protein>
    <recommendedName>
        <fullName evidence="1">non-specific serine/threonine protein kinase</fullName>
        <ecNumber evidence="1">2.7.11.1</ecNumber>
    </recommendedName>
</protein>
<dbReference type="PANTHER" id="PTHR47634">
    <property type="entry name" value="PROTEIN KINASE DOMAIN-CONTAINING PROTEIN-RELATED"/>
    <property type="match status" value="1"/>
</dbReference>
<keyword evidence="5" id="KW-0418">Kinase</keyword>
<evidence type="ECO:0000256" key="7">
    <source>
        <dbReference type="ARBA" id="ARBA00047899"/>
    </source>
</evidence>
<dbReference type="GO" id="GO:0000245">
    <property type="term" value="P:spliceosomal complex assembly"/>
    <property type="evidence" value="ECO:0007669"/>
    <property type="project" value="TreeGrafter"/>
</dbReference>
<dbReference type="EMBL" id="ML735239">
    <property type="protein sequence ID" value="KAE8392198.1"/>
    <property type="molecule type" value="Genomic_DNA"/>
</dbReference>
<dbReference type="PANTHER" id="PTHR47634:SF9">
    <property type="entry name" value="PROTEIN KINASE DOMAIN-CONTAINING PROTEIN-RELATED"/>
    <property type="match status" value="1"/>
</dbReference>
<dbReference type="OrthoDB" id="5979581at2759"/>
<organism evidence="10">
    <name type="scientific">Petromyces alliaceus</name>
    <name type="common">Aspergillus alliaceus</name>
    <dbReference type="NCBI Taxonomy" id="209559"/>
    <lineage>
        <taxon>Eukaryota</taxon>
        <taxon>Fungi</taxon>
        <taxon>Dikarya</taxon>
        <taxon>Ascomycota</taxon>
        <taxon>Pezizomycotina</taxon>
        <taxon>Eurotiomycetes</taxon>
        <taxon>Eurotiomycetidae</taxon>
        <taxon>Eurotiales</taxon>
        <taxon>Aspergillaceae</taxon>
        <taxon>Aspergillus</taxon>
        <taxon>Aspergillus subgen. Circumdati</taxon>
    </lineage>
</organism>
<dbReference type="InterPro" id="IPR011009">
    <property type="entry name" value="Kinase-like_dom_sf"/>
</dbReference>
<accession>A0A5N7CEJ4</accession>
<evidence type="ECO:0000256" key="6">
    <source>
        <dbReference type="ARBA" id="ARBA00022840"/>
    </source>
</evidence>
<comment type="catalytic activity">
    <reaction evidence="8">
        <text>L-seryl-[protein] + ATP = O-phospho-L-seryl-[protein] + ADP + H(+)</text>
        <dbReference type="Rhea" id="RHEA:17989"/>
        <dbReference type="Rhea" id="RHEA-COMP:9863"/>
        <dbReference type="Rhea" id="RHEA-COMP:11604"/>
        <dbReference type="ChEBI" id="CHEBI:15378"/>
        <dbReference type="ChEBI" id="CHEBI:29999"/>
        <dbReference type="ChEBI" id="CHEBI:30616"/>
        <dbReference type="ChEBI" id="CHEBI:83421"/>
        <dbReference type="ChEBI" id="CHEBI:456216"/>
        <dbReference type="EC" id="2.7.11.1"/>
    </reaction>
</comment>
<keyword evidence="6 9" id="KW-0067">ATP-binding</keyword>
<evidence type="ECO:0000256" key="2">
    <source>
        <dbReference type="ARBA" id="ARBA00022527"/>
    </source>
</evidence>
<gene>
    <name evidence="10" type="ORF">BDV23DRAFT_151801</name>
</gene>
<dbReference type="SUPFAM" id="SSF56112">
    <property type="entry name" value="Protein kinase-like (PK-like)"/>
    <property type="match status" value="1"/>
</dbReference>
<dbReference type="AlphaFoldDB" id="A0A5N7CEJ4"/>
<dbReference type="Proteomes" id="UP000326877">
    <property type="component" value="Unassembled WGS sequence"/>
</dbReference>
<keyword evidence="2" id="KW-0723">Serine/threonine-protein kinase</keyword>
<keyword evidence="4 9" id="KW-0547">Nucleotide-binding</keyword>
<evidence type="ECO:0000256" key="3">
    <source>
        <dbReference type="ARBA" id="ARBA00022679"/>
    </source>
</evidence>
<evidence type="ECO:0000313" key="10">
    <source>
        <dbReference type="EMBL" id="KAE8392198.1"/>
    </source>
</evidence>
<reference evidence="10" key="1">
    <citation type="submission" date="2019-04" db="EMBL/GenBank/DDBJ databases">
        <title>Friends and foes A comparative genomics studyof 23 Aspergillus species from section Flavi.</title>
        <authorList>
            <consortium name="DOE Joint Genome Institute"/>
            <person name="Kjaerbolling I."/>
            <person name="Vesth T."/>
            <person name="Frisvad J.C."/>
            <person name="Nybo J.L."/>
            <person name="Theobald S."/>
            <person name="Kildgaard S."/>
            <person name="Isbrandt T."/>
            <person name="Kuo A."/>
            <person name="Sato A."/>
            <person name="Lyhne E.K."/>
            <person name="Kogle M.E."/>
            <person name="Wiebenga A."/>
            <person name="Kun R.S."/>
            <person name="Lubbers R.J."/>
            <person name="Makela M.R."/>
            <person name="Barry K."/>
            <person name="Chovatia M."/>
            <person name="Clum A."/>
            <person name="Daum C."/>
            <person name="Haridas S."/>
            <person name="He G."/>
            <person name="LaButti K."/>
            <person name="Lipzen A."/>
            <person name="Mondo S."/>
            <person name="Riley R."/>
            <person name="Salamov A."/>
            <person name="Simmons B.A."/>
            <person name="Magnuson J.K."/>
            <person name="Henrissat B."/>
            <person name="Mortensen U.H."/>
            <person name="Larsen T.O."/>
            <person name="Devries R.P."/>
            <person name="Grigoriev I.V."/>
            <person name="Machida M."/>
            <person name="Baker S.E."/>
            <person name="Andersen M.R."/>
        </authorList>
    </citation>
    <scope>NUCLEOTIDE SEQUENCE [LARGE SCALE GENOMIC DNA]</scope>
    <source>
        <strain evidence="10">IBT 14317</strain>
    </source>
</reference>
<dbReference type="GO" id="GO:0005524">
    <property type="term" value="F:ATP binding"/>
    <property type="evidence" value="ECO:0007669"/>
    <property type="project" value="UniProtKB-UniRule"/>
</dbReference>
<proteinExistence type="predicted"/>
<evidence type="ECO:0000256" key="8">
    <source>
        <dbReference type="ARBA" id="ARBA00048679"/>
    </source>
</evidence>
<dbReference type="InterPro" id="IPR017441">
    <property type="entry name" value="Protein_kinase_ATP_BS"/>
</dbReference>
<keyword evidence="3" id="KW-0808">Transferase</keyword>
<dbReference type="EC" id="2.7.11.1" evidence="1"/>
<sequence>MLIYEPGGYHPIMVGNVLHSRYRIADKLGYGGYSSVWLTRDSCSEQRVAVKVNIASPTPHKTKKMGMVDFRYKLLRLMNGQPLLRAYVA</sequence>
<dbReference type="GO" id="GO:0050684">
    <property type="term" value="P:regulation of mRNA processing"/>
    <property type="evidence" value="ECO:0007669"/>
    <property type="project" value="TreeGrafter"/>
</dbReference>
<feature type="binding site" evidence="9">
    <location>
        <position position="51"/>
    </location>
    <ligand>
        <name>ATP</name>
        <dbReference type="ChEBI" id="CHEBI:30616"/>
    </ligand>
</feature>
<dbReference type="InterPro" id="IPR051334">
    <property type="entry name" value="SRPK"/>
</dbReference>
<dbReference type="GO" id="GO:0005737">
    <property type="term" value="C:cytoplasm"/>
    <property type="evidence" value="ECO:0007669"/>
    <property type="project" value="TreeGrafter"/>
</dbReference>
<name>A0A5N7CEJ4_PETAA</name>
<evidence type="ECO:0000256" key="4">
    <source>
        <dbReference type="ARBA" id="ARBA00022741"/>
    </source>
</evidence>
<dbReference type="Gene3D" id="3.30.200.20">
    <property type="entry name" value="Phosphorylase Kinase, domain 1"/>
    <property type="match status" value="1"/>
</dbReference>
<comment type="catalytic activity">
    <reaction evidence="7">
        <text>L-threonyl-[protein] + ATP = O-phospho-L-threonyl-[protein] + ADP + H(+)</text>
        <dbReference type="Rhea" id="RHEA:46608"/>
        <dbReference type="Rhea" id="RHEA-COMP:11060"/>
        <dbReference type="Rhea" id="RHEA-COMP:11605"/>
        <dbReference type="ChEBI" id="CHEBI:15378"/>
        <dbReference type="ChEBI" id="CHEBI:30013"/>
        <dbReference type="ChEBI" id="CHEBI:30616"/>
        <dbReference type="ChEBI" id="CHEBI:61977"/>
        <dbReference type="ChEBI" id="CHEBI:456216"/>
        <dbReference type="EC" id="2.7.11.1"/>
    </reaction>
</comment>